<dbReference type="Gene3D" id="3.10.20.370">
    <property type="match status" value="1"/>
</dbReference>
<dbReference type="Pfam" id="PF00075">
    <property type="entry name" value="RNase_H"/>
    <property type="match status" value="1"/>
</dbReference>
<feature type="region of interest" description="Disordered" evidence="1">
    <location>
        <begin position="12"/>
        <end position="31"/>
    </location>
</feature>
<evidence type="ECO:0000313" key="4">
    <source>
        <dbReference type="Proteomes" id="UP001623348"/>
    </source>
</evidence>
<dbReference type="InterPro" id="IPR012337">
    <property type="entry name" value="RNaseH-like_sf"/>
</dbReference>
<dbReference type="GO" id="GO:0006259">
    <property type="term" value="P:DNA metabolic process"/>
    <property type="evidence" value="ECO:0007669"/>
    <property type="project" value="UniProtKB-ARBA"/>
</dbReference>
<dbReference type="Gene3D" id="3.30.70.270">
    <property type="match status" value="1"/>
</dbReference>
<dbReference type="Proteomes" id="UP001623348">
    <property type="component" value="Unassembled WGS sequence"/>
</dbReference>
<dbReference type="EMBL" id="BAAFJT010000040">
    <property type="protein sequence ID" value="GAB0203968.1"/>
    <property type="molecule type" value="Genomic_DNA"/>
</dbReference>
<dbReference type="InterPro" id="IPR051320">
    <property type="entry name" value="Viral_Replic_Matur_Polypro"/>
</dbReference>
<dbReference type="SUPFAM" id="SSF47943">
    <property type="entry name" value="Retrovirus capsid protein, N-terminal core domain"/>
    <property type="match status" value="1"/>
</dbReference>
<proteinExistence type="predicted"/>
<name>A0ABC9Y205_GRUJA</name>
<sequence length="732" mass="81632">MLVAPGLRQRFRDDAPEPLGAEGGLESDSENKKTGMTLVAERTHSWQGAVLQAPLRQAIGNEGLVIVRVPFSIADLNNWKQVAGNYRDNPDKVAKAFDTMIRTTDPDWKDLDAIMSVLFDSTEEEMIFRMAKTQIEGQVATGQLPGRWEQYLPPVDPDWDPNTKVERELIKQYQKLILFGVRNAIPKAEDKILETGIPTGVENAVTPLVWAGEVPGKAKNAEPVKIELKAGMKPNAHELRTFLGIVGWCRLWIANYGLIVKPLYELLKNSPPEHLEWDDSTRNAFKQLKRTLMKAPALGLPDLTKTFELFVHERQAIALGVLSQMLGGNRHAVAYFSKQLDNISKGWPGCLRAVAATVLLIQEAWKLTLGQKMTGFVPHMVLTVLDQKGGHWLSPSRMLKYQVALLEQDDAVLKSTAVVNLAVFLSSRQLEEEEPTHDCLQTIEEVYSSRPDLKDTSLENPDWELYTDGSSFVKKGIRMSGYAVTTVDTVVEAKALQPKTSAQKAELIALTRALELSEGKRVNIWTDSKYAFGVLHAHGAIWKERGLLSSQGTGIRHAEQILKLLESVQKPREVAIMHCKAHQTGQTPQERGNQLADVTACKVAEKGKGILAIIPEKKIELGEFPNYDSWDKNLIETLKTEIQENGWAVTPTGQESMKATETGEEEMPDNSLSELEDAVIPFVWATEQPGKAKSTELVKIELKPGAKLLRRKQYPMKLEARVGLEPIQIWTS</sequence>
<feature type="domain" description="RNase H type-1" evidence="2">
    <location>
        <begin position="459"/>
        <end position="605"/>
    </location>
</feature>
<dbReference type="PANTHER" id="PTHR33064">
    <property type="entry name" value="POL PROTEIN"/>
    <property type="match status" value="1"/>
</dbReference>
<dbReference type="SUPFAM" id="SSF56672">
    <property type="entry name" value="DNA/RNA polymerases"/>
    <property type="match status" value="1"/>
</dbReference>
<dbReference type="InterPro" id="IPR043502">
    <property type="entry name" value="DNA/RNA_pol_sf"/>
</dbReference>
<dbReference type="InterPro" id="IPR008919">
    <property type="entry name" value="Retrov_capsid_N"/>
</dbReference>
<protein>
    <submittedName>
        <fullName evidence="3">Protein NYNRIN-like</fullName>
    </submittedName>
</protein>
<dbReference type="InterPro" id="IPR003036">
    <property type="entry name" value="Gag_P30"/>
</dbReference>
<dbReference type="SUPFAM" id="SSF53098">
    <property type="entry name" value="Ribonuclease H-like"/>
    <property type="match status" value="1"/>
</dbReference>
<dbReference type="InterPro" id="IPR002156">
    <property type="entry name" value="RNaseH_domain"/>
</dbReference>
<dbReference type="InterPro" id="IPR041577">
    <property type="entry name" value="RT_RNaseH_2"/>
</dbReference>
<dbReference type="PROSITE" id="PS50879">
    <property type="entry name" value="RNASE_H_1"/>
    <property type="match status" value="1"/>
</dbReference>
<evidence type="ECO:0000256" key="1">
    <source>
        <dbReference type="SAM" id="MobiDB-lite"/>
    </source>
</evidence>
<dbReference type="InterPro" id="IPR043128">
    <property type="entry name" value="Rev_trsase/Diguanyl_cyclase"/>
</dbReference>
<dbReference type="Pfam" id="PF17919">
    <property type="entry name" value="RT_RNaseH_2"/>
    <property type="match status" value="1"/>
</dbReference>
<dbReference type="AlphaFoldDB" id="A0ABC9Y205"/>
<organism evidence="3 4">
    <name type="scientific">Grus japonensis</name>
    <name type="common">Japanese crane</name>
    <name type="synonym">Red-crowned crane</name>
    <dbReference type="NCBI Taxonomy" id="30415"/>
    <lineage>
        <taxon>Eukaryota</taxon>
        <taxon>Metazoa</taxon>
        <taxon>Chordata</taxon>
        <taxon>Craniata</taxon>
        <taxon>Vertebrata</taxon>
        <taxon>Euteleostomi</taxon>
        <taxon>Archelosauria</taxon>
        <taxon>Archosauria</taxon>
        <taxon>Dinosauria</taxon>
        <taxon>Saurischia</taxon>
        <taxon>Theropoda</taxon>
        <taxon>Coelurosauria</taxon>
        <taxon>Aves</taxon>
        <taxon>Neognathae</taxon>
        <taxon>Neoaves</taxon>
        <taxon>Gruiformes</taxon>
        <taxon>Gruidae</taxon>
        <taxon>Grus</taxon>
    </lineage>
</organism>
<evidence type="ECO:0000259" key="2">
    <source>
        <dbReference type="PROSITE" id="PS50879"/>
    </source>
</evidence>
<dbReference type="InterPro" id="IPR036397">
    <property type="entry name" value="RNaseH_sf"/>
</dbReference>
<dbReference type="Gene3D" id="1.10.375.10">
    <property type="entry name" value="Human Immunodeficiency Virus Type 1 Capsid Protein"/>
    <property type="match status" value="1"/>
</dbReference>
<dbReference type="CDD" id="cd09273">
    <property type="entry name" value="RNase_HI_RT_Bel"/>
    <property type="match status" value="1"/>
</dbReference>
<dbReference type="Gene3D" id="3.30.420.10">
    <property type="entry name" value="Ribonuclease H-like superfamily/Ribonuclease H"/>
    <property type="match status" value="1"/>
</dbReference>
<keyword evidence="4" id="KW-1185">Reference proteome</keyword>
<evidence type="ECO:0000313" key="3">
    <source>
        <dbReference type="EMBL" id="GAB0203968.1"/>
    </source>
</evidence>
<dbReference type="PANTHER" id="PTHR33064:SF36">
    <property type="entry name" value="CCHC-TYPE DOMAIN-CONTAINING PROTEIN"/>
    <property type="match status" value="1"/>
</dbReference>
<reference evidence="3 4" key="1">
    <citation type="submission" date="2024-06" db="EMBL/GenBank/DDBJ databases">
        <title>The draft genome of Grus japonensis, version 3.</title>
        <authorList>
            <person name="Nabeshima K."/>
            <person name="Suzuki S."/>
            <person name="Onuma M."/>
        </authorList>
    </citation>
    <scope>NUCLEOTIDE SEQUENCE [LARGE SCALE GENOMIC DNA]</scope>
    <source>
        <strain evidence="3 4">451A</strain>
    </source>
</reference>
<gene>
    <name evidence="3" type="ORF">GRJ2_002862400</name>
</gene>
<dbReference type="Pfam" id="PF02093">
    <property type="entry name" value="Gag_p30"/>
    <property type="match status" value="1"/>
</dbReference>
<comment type="caution">
    <text evidence="3">The sequence shown here is derived from an EMBL/GenBank/DDBJ whole genome shotgun (WGS) entry which is preliminary data.</text>
</comment>
<accession>A0ABC9Y205</accession>